<feature type="coiled-coil region" evidence="1">
    <location>
        <begin position="245"/>
        <end position="288"/>
    </location>
</feature>
<keyword evidence="1" id="KW-0175">Coiled coil</keyword>
<evidence type="ECO:0000313" key="3">
    <source>
        <dbReference type="EMBL" id="KAF6758697.1"/>
    </source>
</evidence>
<proteinExistence type="predicted"/>
<dbReference type="Proteomes" id="UP000521943">
    <property type="component" value="Unassembled WGS sequence"/>
</dbReference>
<accession>A0A8H6I6C0</accession>
<feature type="compositionally biased region" description="Pro residues" evidence="2">
    <location>
        <begin position="73"/>
        <end position="82"/>
    </location>
</feature>
<keyword evidence="4" id="KW-1185">Reference proteome</keyword>
<name>A0A8H6I6C0_9AGAR</name>
<evidence type="ECO:0000313" key="4">
    <source>
        <dbReference type="Proteomes" id="UP000521943"/>
    </source>
</evidence>
<sequence>MAPTKGSRQSPRKAKPVKPTTIGKVVKAGNDAKLRQCRICPDRPLKAHCACPKGGRRAKSKAIVEDSPKEIPGSPPSTPPPQRHAAVMALNQPPPPSTPPPASTPPPESSPASTSSSPKKKRITPSAVNAVHGFVNGACRGSKPTEVPRTRAVEPPFVTRKEASRAFRAQTKDLLTRAESVADRSAAWVYIAMQQPGAKKPFVHFASRKIRREAPKELEQVHITVSGMMALLMRGDRAKDLETVREHMETEEKLKKAELAATEAERAAKAIADENAVLKAQIAEQRAQVAARDALLKSRPRKRKARNVD</sequence>
<reference evidence="3 4" key="1">
    <citation type="submission" date="2020-07" db="EMBL/GenBank/DDBJ databases">
        <title>Comparative genomics of pyrophilous fungi reveals a link between fire events and developmental genes.</title>
        <authorList>
            <consortium name="DOE Joint Genome Institute"/>
            <person name="Steindorff A.S."/>
            <person name="Carver A."/>
            <person name="Calhoun S."/>
            <person name="Stillman K."/>
            <person name="Liu H."/>
            <person name="Lipzen A."/>
            <person name="Pangilinan J."/>
            <person name="Labutti K."/>
            <person name="Bruns T.D."/>
            <person name="Grigoriev I.V."/>
        </authorList>
    </citation>
    <scope>NUCLEOTIDE SEQUENCE [LARGE SCALE GENOMIC DNA]</scope>
    <source>
        <strain evidence="3 4">CBS 144469</strain>
    </source>
</reference>
<organism evidence="3 4">
    <name type="scientific">Ephemerocybe angulata</name>
    <dbReference type="NCBI Taxonomy" id="980116"/>
    <lineage>
        <taxon>Eukaryota</taxon>
        <taxon>Fungi</taxon>
        <taxon>Dikarya</taxon>
        <taxon>Basidiomycota</taxon>
        <taxon>Agaricomycotina</taxon>
        <taxon>Agaricomycetes</taxon>
        <taxon>Agaricomycetidae</taxon>
        <taxon>Agaricales</taxon>
        <taxon>Agaricineae</taxon>
        <taxon>Psathyrellaceae</taxon>
        <taxon>Ephemerocybe</taxon>
    </lineage>
</organism>
<dbReference type="EMBL" id="JACGCI010000018">
    <property type="protein sequence ID" value="KAF6758697.1"/>
    <property type="molecule type" value="Genomic_DNA"/>
</dbReference>
<dbReference type="AlphaFoldDB" id="A0A8H6I6C0"/>
<feature type="region of interest" description="Disordered" evidence="2">
    <location>
        <begin position="1"/>
        <end position="30"/>
    </location>
</feature>
<feature type="region of interest" description="Disordered" evidence="2">
    <location>
        <begin position="45"/>
        <end position="127"/>
    </location>
</feature>
<evidence type="ECO:0000256" key="1">
    <source>
        <dbReference type="SAM" id="Coils"/>
    </source>
</evidence>
<evidence type="ECO:0000256" key="2">
    <source>
        <dbReference type="SAM" id="MobiDB-lite"/>
    </source>
</evidence>
<protein>
    <submittedName>
        <fullName evidence="3">Uncharacterized protein</fullName>
    </submittedName>
</protein>
<feature type="compositionally biased region" description="Pro residues" evidence="2">
    <location>
        <begin position="92"/>
        <end position="109"/>
    </location>
</feature>
<dbReference type="OrthoDB" id="3060861at2759"/>
<gene>
    <name evidence="3" type="ORF">DFP72DRAFT_1064801</name>
</gene>
<comment type="caution">
    <text evidence="3">The sequence shown here is derived from an EMBL/GenBank/DDBJ whole genome shotgun (WGS) entry which is preliminary data.</text>
</comment>